<dbReference type="AlphaFoldDB" id="Q41315"/>
<evidence type="ECO:0000256" key="2">
    <source>
        <dbReference type="ARBA" id="ARBA00023239"/>
    </source>
</evidence>
<gene>
    <name evidence="3" type="primary">M-SC</name>
</gene>
<dbReference type="EMBL" id="L40550">
    <property type="protein sequence ID" value="AAB46411.1"/>
    <property type="molecule type" value="mRNA"/>
</dbReference>
<accession>Q41315</accession>
<sequence>NKSTMLNDCYSEDKYETIMDPIKIKELMYYWPDLTSMDGDTQKHQAFWAYEFN</sequence>
<keyword evidence="2" id="KW-0456">Lyase</keyword>
<keyword evidence="1" id="KW-0540">Nuclease</keyword>
<evidence type="ECO:0000313" key="3">
    <source>
        <dbReference type="EMBL" id="AAB46411.1"/>
    </source>
</evidence>
<keyword evidence="1" id="KW-0255">Endonuclease</keyword>
<organism evidence="3">
    <name type="scientific">Solanum carolinense</name>
    <name type="common">Horsenettle</name>
    <dbReference type="NCBI Taxonomy" id="50511"/>
    <lineage>
        <taxon>Eukaryota</taxon>
        <taxon>Viridiplantae</taxon>
        <taxon>Streptophyta</taxon>
        <taxon>Embryophyta</taxon>
        <taxon>Tracheophyta</taxon>
        <taxon>Spermatophyta</taxon>
        <taxon>Magnoliopsida</taxon>
        <taxon>eudicotyledons</taxon>
        <taxon>Gunneridae</taxon>
        <taxon>Pentapetalae</taxon>
        <taxon>asterids</taxon>
        <taxon>lamiids</taxon>
        <taxon>Solanales</taxon>
        <taxon>Solanaceae</taxon>
        <taxon>Solanoideae</taxon>
        <taxon>Solaneae</taxon>
        <taxon>Solanum</taxon>
    </lineage>
</organism>
<dbReference type="GO" id="GO:0033897">
    <property type="term" value="F:ribonuclease T2 activity"/>
    <property type="evidence" value="ECO:0007669"/>
    <property type="project" value="InterPro"/>
</dbReference>
<protein>
    <submittedName>
        <fullName evidence="3">Self-incompatibility ribonuclease</fullName>
    </submittedName>
</protein>
<dbReference type="InterPro" id="IPR036430">
    <property type="entry name" value="RNase_T2-like_sf"/>
</dbReference>
<reference evidence="3" key="1">
    <citation type="journal article" date="1995" name="Heredity">
        <title>S-allele sequence diversity in natural populations of Solanum carolinense (Horsenettle).</title>
        <authorList>
            <person name="Richman A.D."/>
            <person name="Kao T.H."/>
            <person name="Schaeffer S.W."/>
            <person name="Uyenoyama M.K."/>
        </authorList>
    </citation>
    <scope>NUCLEOTIDE SEQUENCE</scope>
    <source>
        <tissue evidence="3">Pistil</tissue>
    </source>
</reference>
<dbReference type="GO" id="GO:0003723">
    <property type="term" value="F:RNA binding"/>
    <property type="evidence" value="ECO:0007669"/>
    <property type="project" value="InterPro"/>
</dbReference>
<evidence type="ECO:0000256" key="1">
    <source>
        <dbReference type="ARBA" id="ARBA00022759"/>
    </source>
</evidence>
<keyword evidence="1" id="KW-0378">Hydrolase</keyword>
<dbReference type="SUPFAM" id="SSF55895">
    <property type="entry name" value="Ribonuclease Rh-like"/>
    <property type="match status" value="1"/>
</dbReference>
<proteinExistence type="evidence at transcript level"/>
<feature type="non-terminal residue" evidence="3">
    <location>
        <position position="53"/>
    </location>
</feature>
<feature type="non-terminal residue" evidence="3">
    <location>
        <position position="1"/>
    </location>
</feature>
<name>Q41315_SOLCA</name>